<reference evidence="1" key="1">
    <citation type="submission" date="2023-08" db="EMBL/GenBank/DDBJ databases">
        <title>A de novo genome assembly of Solanum verrucosum Schlechtendal, a Mexican diploid species geographically isolated from the other diploid A-genome species in potato relatives.</title>
        <authorList>
            <person name="Hosaka K."/>
        </authorList>
    </citation>
    <scope>NUCLEOTIDE SEQUENCE</scope>
    <source>
        <tissue evidence="1">Young leaves</tissue>
    </source>
</reference>
<protein>
    <submittedName>
        <fullName evidence="1">Uncharacterized protein</fullName>
    </submittedName>
</protein>
<name>A0AAF0TL81_SOLVR</name>
<dbReference type="EMBL" id="CP133613">
    <property type="protein sequence ID" value="WMV17290.1"/>
    <property type="molecule type" value="Genomic_DNA"/>
</dbReference>
<evidence type="ECO:0000313" key="2">
    <source>
        <dbReference type="Proteomes" id="UP001234989"/>
    </source>
</evidence>
<evidence type="ECO:0000313" key="1">
    <source>
        <dbReference type="EMBL" id="WMV17290.1"/>
    </source>
</evidence>
<keyword evidence="2" id="KW-1185">Reference proteome</keyword>
<organism evidence="1 2">
    <name type="scientific">Solanum verrucosum</name>
    <dbReference type="NCBI Taxonomy" id="315347"/>
    <lineage>
        <taxon>Eukaryota</taxon>
        <taxon>Viridiplantae</taxon>
        <taxon>Streptophyta</taxon>
        <taxon>Embryophyta</taxon>
        <taxon>Tracheophyta</taxon>
        <taxon>Spermatophyta</taxon>
        <taxon>Magnoliopsida</taxon>
        <taxon>eudicotyledons</taxon>
        <taxon>Gunneridae</taxon>
        <taxon>Pentapetalae</taxon>
        <taxon>asterids</taxon>
        <taxon>lamiids</taxon>
        <taxon>Solanales</taxon>
        <taxon>Solanaceae</taxon>
        <taxon>Solanoideae</taxon>
        <taxon>Solaneae</taxon>
        <taxon>Solanum</taxon>
    </lineage>
</organism>
<accession>A0AAF0TL81</accession>
<sequence length="46" mass="5417">MTQLEWMKLTQSQIQKANLVQQRTGKQKQLIRRAINQNHLKTLSLA</sequence>
<dbReference type="AlphaFoldDB" id="A0AAF0TL81"/>
<gene>
    <name evidence="1" type="ORF">MTR67_010675</name>
</gene>
<proteinExistence type="predicted"/>
<dbReference type="Proteomes" id="UP001234989">
    <property type="component" value="Chromosome 2"/>
</dbReference>